<feature type="chain" id="PRO_5044501934" evidence="2">
    <location>
        <begin position="26"/>
        <end position="676"/>
    </location>
</feature>
<proteinExistence type="predicted"/>
<keyword evidence="2" id="KW-0732">Signal</keyword>
<dbReference type="PANTHER" id="PTHR42776:SF27">
    <property type="entry name" value="DIPEPTIDYL PEPTIDASE FAMILY MEMBER 6"/>
    <property type="match status" value="1"/>
</dbReference>
<feature type="domain" description="Peptidase S9 prolyl oligopeptidase catalytic" evidence="3">
    <location>
        <begin position="477"/>
        <end position="672"/>
    </location>
</feature>
<dbReference type="GO" id="GO:0004252">
    <property type="term" value="F:serine-type endopeptidase activity"/>
    <property type="evidence" value="ECO:0007669"/>
    <property type="project" value="TreeGrafter"/>
</dbReference>
<dbReference type="InterPro" id="IPR029058">
    <property type="entry name" value="AB_hydrolase_fold"/>
</dbReference>
<evidence type="ECO:0000256" key="2">
    <source>
        <dbReference type="SAM" id="SignalP"/>
    </source>
</evidence>
<dbReference type="EC" id="3.4.-.-" evidence="4"/>
<evidence type="ECO:0000256" key="1">
    <source>
        <dbReference type="ARBA" id="ARBA00022801"/>
    </source>
</evidence>
<dbReference type="EMBL" id="CP170721">
    <property type="protein sequence ID" value="XIA18378.1"/>
    <property type="molecule type" value="Genomic_DNA"/>
</dbReference>
<sequence>MRHTFFQALLGGALAAALSLGSAHAAQPIPVEALARLPALQSVSMSPDGKHLVGLIPSPNDKDDTALATWDTDALSAGPKVVTPSGDHMKFIAAYAMKADKLLAIARQEWTGHLGGCGEGKATGATKTFVVKTYLSGIDQKNFGEAFADDTRKLGVSKSTERCLEIAGTSSLVNMLPLDPDRVIISQLSQVTWTSNYYLYNLKTKERELLFKGGNRARPSLFDSRTGKVLAKSEIEPVGGDYEQRVLLLNAKTGQFELQPALTTKLSQRYTVTVDGLDDATGKFYILTDQFSDKLQVRMYDPATQKYDPEPALADKNYSIGGLLFSTRASNFNQIVGFVVDGPYRQAVYIDPELKAIQDSIKQAFAGQQVNIASYTDDLTKVLFTTQSASNPPAYHLLLDKKQVANLGSTRPWIGNDMTGEESWVTYKARDGREIPAILDLPAGWKQGDAPAKAIIMPHGGPWARDYTGWDASGWVPMLTSRGYAVLRPQYRGSEGLGRELWMAGDKQWGLKMSDDLDDGAAWLVSQGVAAKNQIAIFGYSYGGFAAVAATVRSPSPYQCAIAGAPVANLGRLGTSWSDNRLQRILQGQTVKGMDPMENADKAHLPIMLFDGDRDVRTPPAIHAHPFYEAVKNRVPAQFHWIPNMPHSMPWYPSQQRQTLNLILDFLGKNCGQISG</sequence>
<keyword evidence="1 4" id="KW-0378">Hydrolase</keyword>
<dbReference type="PANTHER" id="PTHR42776">
    <property type="entry name" value="SERINE PEPTIDASE S9 FAMILY MEMBER"/>
    <property type="match status" value="1"/>
</dbReference>
<dbReference type="GO" id="GO:0006508">
    <property type="term" value="P:proteolysis"/>
    <property type="evidence" value="ECO:0007669"/>
    <property type="project" value="InterPro"/>
</dbReference>
<reference evidence="4" key="1">
    <citation type="submission" date="2024-10" db="EMBL/GenBank/DDBJ databases">
        <authorList>
            <person name="Lesea H.P."/>
            <person name="Kuehl J.V."/>
            <person name="Chandonia J.-M."/>
        </authorList>
    </citation>
    <scope>NUCLEOTIDE SEQUENCE</scope>
    <source>
        <strain evidence="4">FW102-FHT14D07</strain>
    </source>
</reference>
<dbReference type="InterPro" id="IPR001375">
    <property type="entry name" value="Peptidase_S9_cat"/>
</dbReference>
<dbReference type="AlphaFoldDB" id="A0AB74UNZ3"/>
<organism evidence="4">
    <name type="scientific">Rhodanobacter sp. FW102-FHT14D07</name>
    <dbReference type="NCBI Taxonomy" id="3351462"/>
    <lineage>
        <taxon>Bacteria</taxon>
        <taxon>Pseudomonadati</taxon>
        <taxon>Pseudomonadota</taxon>
        <taxon>Gammaproteobacteria</taxon>
        <taxon>Lysobacterales</taxon>
        <taxon>Rhodanobacteraceae</taxon>
        <taxon>Rhodanobacter</taxon>
    </lineage>
</organism>
<protein>
    <submittedName>
        <fullName evidence="4">Alpha/beta hydrolase family protein</fullName>
        <ecNumber evidence="4">3.4.-.-</ecNumber>
    </submittedName>
</protein>
<dbReference type="SUPFAM" id="SSF53474">
    <property type="entry name" value="alpha/beta-Hydrolases"/>
    <property type="match status" value="1"/>
</dbReference>
<gene>
    <name evidence="4" type="ORF">ACFYG5_17770</name>
</gene>
<evidence type="ECO:0000259" key="3">
    <source>
        <dbReference type="Pfam" id="PF00326"/>
    </source>
</evidence>
<dbReference type="Pfam" id="PF00326">
    <property type="entry name" value="Peptidase_S9"/>
    <property type="match status" value="1"/>
</dbReference>
<name>A0AB74UNZ3_9GAMM</name>
<accession>A0AB74UNZ3</accession>
<feature type="signal peptide" evidence="2">
    <location>
        <begin position="1"/>
        <end position="25"/>
    </location>
</feature>
<dbReference type="Gene3D" id="3.40.50.1820">
    <property type="entry name" value="alpha/beta hydrolase"/>
    <property type="match status" value="1"/>
</dbReference>
<evidence type="ECO:0000313" key="4">
    <source>
        <dbReference type="EMBL" id="XIA18378.1"/>
    </source>
</evidence>
<dbReference type="RefSeq" id="WP_395120446.1">
    <property type="nucleotide sequence ID" value="NZ_CP170721.1"/>
</dbReference>